<dbReference type="Gene3D" id="3.40.50.1820">
    <property type="entry name" value="alpha/beta hydrolase"/>
    <property type="match status" value="1"/>
</dbReference>
<accession>A0A0N4UAG9</accession>
<keyword evidence="3" id="KW-1185">Reference proteome</keyword>
<proteinExistence type="predicted"/>
<dbReference type="PANTHER" id="PTHR13617:SF14">
    <property type="entry name" value="PROTEIN ABHD18"/>
    <property type="match status" value="1"/>
</dbReference>
<dbReference type="SUPFAM" id="SSF53474">
    <property type="entry name" value="alpha/beta-Hydrolases"/>
    <property type="match status" value="1"/>
</dbReference>
<dbReference type="EMBL" id="UYYG01001165">
    <property type="protein sequence ID" value="VDN58055.1"/>
    <property type="molecule type" value="Genomic_DNA"/>
</dbReference>
<dbReference type="AlphaFoldDB" id="A0A0N4UAG9"/>
<dbReference type="STRING" id="318479.A0A0N4UAG9"/>
<reference evidence="4" key="1">
    <citation type="submission" date="2016-04" db="UniProtKB">
        <authorList>
            <consortium name="WormBaseParasite"/>
        </authorList>
    </citation>
    <scope>IDENTIFICATION</scope>
</reference>
<dbReference type="OrthoDB" id="9987145at2759"/>
<dbReference type="InterPro" id="IPR019149">
    <property type="entry name" value="ABHD18"/>
</dbReference>
<protein>
    <submittedName>
        <fullName evidence="4">Alpha/beta hydrolase</fullName>
    </submittedName>
</protein>
<reference evidence="1 3" key="2">
    <citation type="submission" date="2018-11" db="EMBL/GenBank/DDBJ databases">
        <authorList>
            <consortium name="Pathogen Informatics"/>
        </authorList>
    </citation>
    <scope>NUCLEOTIDE SEQUENCE [LARGE SCALE GENOMIC DNA]</scope>
</reference>
<gene>
    <name evidence="1" type="ORF">DME_LOCUS8028</name>
</gene>
<evidence type="ECO:0000313" key="4">
    <source>
        <dbReference type="WBParaSite" id="DME_0000414501-mRNA-1"/>
    </source>
</evidence>
<evidence type="ECO:0000313" key="1">
    <source>
        <dbReference type="EMBL" id="VDN58055.1"/>
    </source>
</evidence>
<name>A0A0N4UAG9_DRAME</name>
<dbReference type="InterPro" id="IPR029058">
    <property type="entry name" value="AB_hydrolase_fold"/>
</dbReference>
<dbReference type="Proteomes" id="UP000274756">
    <property type="component" value="Unassembled WGS sequence"/>
</dbReference>
<sequence>MELIERIKPTMYITKEIKQKGIKYLEGYFESPYGAVFPEMMPGNVRRATWCGFFPVETRNALVIHLAGTGDHSFLRRKLGFANSLLKMGISSILLENPFYGTRKPSNQFRSNLNNVSDLFVMGGALIAECNFLLNWAKESGYSPLGLSGVSMGGYMASLAYTNSSGPVSLVPCLSSSTAAPVFVKGALSHAVSWDFLDIELKNKSFRNAIKQIPDCEWIEKAYELNKCTKGISSHGVAKQFMYILMEEFTNIGMYPKPFDTSLVKNIIAEKDAYIVRSSEPTMQDIWPGSCVEILKGVGHVTAYLTNHAIFRRSIVEMLHRNDRIYHGFS</sequence>
<dbReference type="Proteomes" id="UP000038040">
    <property type="component" value="Unplaced"/>
</dbReference>
<evidence type="ECO:0000313" key="2">
    <source>
        <dbReference type="Proteomes" id="UP000038040"/>
    </source>
</evidence>
<organism evidence="2 4">
    <name type="scientific">Dracunculus medinensis</name>
    <name type="common">Guinea worm</name>
    <dbReference type="NCBI Taxonomy" id="318479"/>
    <lineage>
        <taxon>Eukaryota</taxon>
        <taxon>Metazoa</taxon>
        <taxon>Ecdysozoa</taxon>
        <taxon>Nematoda</taxon>
        <taxon>Chromadorea</taxon>
        <taxon>Rhabditida</taxon>
        <taxon>Spirurina</taxon>
        <taxon>Dracunculoidea</taxon>
        <taxon>Dracunculidae</taxon>
        <taxon>Dracunculus</taxon>
    </lineage>
</organism>
<dbReference type="WBParaSite" id="DME_0000414501-mRNA-1">
    <property type="protein sequence ID" value="DME_0000414501-mRNA-1"/>
    <property type="gene ID" value="DME_0000414501"/>
</dbReference>
<evidence type="ECO:0000313" key="3">
    <source>
        <dbReference type="Proteomes" id="UP000274756"/>
    </source>
</evidence>
<dbReference type="Pfam" id="PF09752">
    <property type="entry name" value="ABHD18"/>
    <property type="match status" value="1"/>
</dbReference>
<dbReference type="PANTHER" id="PTHR13617">
    <property type="entry name" value="PROTEIN ABHD18"/>
    <property type="match status" value="1"/>
</dbReference>